<name>A0A7W4KDC0_9PROT</name>
<keyword evidence="2" id="KW-0808">Transferase</keyword>
<dbReference type="EMBL" id="JABEQK010000004">
    <property type="protein sequence ID" value="MBB2204858.1"/>
    <property type="molecule type" value="Genomic_DNA"/>
</dbReference>
<dbReference type="AlphaFoldDB" id="A0A7W4KDC0"/>
<gene>
    <name evidence="2" type="ORF">HLH27_07485</name>
</gene>
<accession>A0A7W4KDC0</accession>
<evidence type="ECO:0000313" key="3">
    <source>
        <dbReference type="Proteomes" id="UP000540556"/>
    </source>
</evidence>
<dbReference type="RefSeq" id="WP_182949167.1">
    <property type="nucleotide sequence ID" value="NZ_JABEQK010000004.1"/>
</dbReference>
<protein>
    <submittedName>
        <fullName evidence="2">Polysaccharide pyruvyl transferase family protein</fullName>
    </submittedName>
</protein>
<keyword evidence="3" id="KW-1185">Reference proteome</keyword>
<evidence type="ECO:0000313" key="2">
    <source>
        <dbReference type="EMBL" id="MBB2204858.1"/>
    </source>
</evidence>
<dbReference type="Proteomes" id="UP000540556">
    <property type="component" value="Unassembled WGS sequence"/>
</dbReference>
<reference evidence="2 3" key="1">
    <citation type="submission" date="2020-04" db="EMBL/GenBank/DDBJ databases">
        <title>Description of novel Gluconacetobacter.</title>
        <authorList>
            <person name="Sombolestani A."/>
        </authorList>
    </citation>
    <scope>NUCLEOTIDE SEQUENCE [LARGE SCALE GENOMIC DNA]</scope>
    <source>
        <strain evidence="2 3">LMG 27800</strain>
    </source>
</reference>
<sequence>MDKKLHGVFLRDKPPHTYTANAGDLLISNGVKELFDIKYDISVYWKNRSFYIEDDFPDRVDMLVYAGMPQFGARNRLSDQEKIWRSLLEQFARETPAFNVGGGTGYSIRGNRLVIASDMVRYRTNRDFYTSQQNVLFLPRDPLSWHFLDMLGLDPTLLLCPSGYNPPVQAEPAYEIAINVMPPDHEVFADDLADRREDYVDLVRSVVSRYPDALFICHEETDILFIRSLGGAHVVIPGSAPELVEAYSKARKVVSFRVHGTVAALLCRSQVLHFSIDGRSDLLTPYMAGGLWKYDLLRHDRAYHTSLLETFLGEDTVVDVAPIVTGQRDMALDRIEARFGKNPANSSDAPVRTLIVDPDKVGTLARDDEIILTHRRFHHRGEDYGDHSLIFAIAKTEGHAVYGPYITVPEGRYRLIFDCEFLGRFDGNLPVDLVYDVVDDASAFRESTRVPLRDALIQKRIAMLEFTTDRANASLEFRIYIDGHMPDLEMQFYGVRLRKLD</sequence>
<comment type="caution">
    <text evidence="2">The sequence shown here is derived from an EMBL/GenBank/DDBJ whole genome shotgun (WGS) entry which is preliminary data.</text>
</comment>
<feature type="domain" description="Polysaccharide pyruvyl transferase" evidence="1">
    <location>
        <begin position="21"/>
        <end position="277"/>
    </location>
</feature>
<dbReference type="GO" id="GO:0016740">
    <property type="term" value="F:transferase activity"/>
    <property type="evidence" value="ECO:0007669"/>
    <property type="project" value="UniProtKB-KW"/>
</dbReference>
<organism evidence="2 3">
    <name type="scientific">Gluconacetobacter takamatsuzukensis</name>
    <dbReference type="NCBI Taxonomy" id="1286190"/>
    <lineage>
        <taxon>Bacteria</taxon>
        <taxon>Pseudomonadati</taxon>
        <taxon>Pseudomonadota</taxon>
        <taxon>Alphaproteobacteria</taxon>
        <taxon>Acetobacterales</taxon>
        <taxon>Acetobacteraceae</taxon>
        <taxon>Gluconacetobacter</taxon>
    </lineage>
</organism>
<dbReference type="InterPro" id="IPR007345">
    <property type="entry name" value="Polysacch_pyruvyl_Trfase"/>
</dbReference>
<dbReference type="Pfam" id="PF04230">
    <property type="entry name" value="PS_pyruv_trans"/>
    <property type="match status" value="1"/>
</dbReference>
<proteinExistence type="predicted"/>
<evidence type="ECO:0000259" key="1">
    <source>
        <dbReference type="Pfam" id="PF04230"/>
    </source>
</evidence>